<dbReference type="NCBIfam" id="TIGR02601">
    <property type="entry name" value="autotrns_rpt"/>
    <property type="match status" value="3"/>
</dbReference>
<dbReference type="InterPro" id="IPR036709">
    <property type="entry name" value="Autotransporte_beta_dom_sf"/>
</dbReference>
<keyword evidence="5" id="KW-1185">Reference proteome</keyword>
<dbReference type="PROSITE" id="PS51208">
    <property type="entry name" value="AUTOTRANSPORTER"/>
    <property type="match status" value="1"/>
</dbReference>
<dbReference type="Gene3D" id="2.40.128.130">
    <property type="entry name" value="Autotransporter beta-domain"/>
    <property type="match status" value="1"/>
</dbReference>
<dbReference type="InterPro" id="IPR005546">
    <property type="entry name" value="Autotransporte_beta"/>
</dbReference>
<evidence type="ECO:0000313" key="4">
    <source>
        <dbReference type="EMBL" id="POR53195.1"/>
    </source>
</evidence>
<dbReference type="AlphaFoldDB" id="A0A2S4MEZ7"/>
<comment type="caution">
    <text evidence="4">The sequence shown here is derived from an EMBL/GenBank/DDBJ whole genome shotgun (WGS) entry which is preliminary data.</text>
</comment>
<evidence type="ECO:0000259" key="3">
    <source>
        <dbReference type="PROSITE" id="PS51208"/>
    </source>
</evidence>
<dbReference type="InterPro" id="IPR011050">
    <property type="entry name" value="Pectin_lyase_fold/virulence"/>
</dbReference>
<dbReference type="InterPro" id="IPR006315">
    <property type="entry name" value="OM_autotransptr_brl_dom"/>
</dbReference>
<accession>A0A2S4MEZ7</accession>
<protein>
    <submittedName>
        <fullName evidence="4">Outer membrane autotransporter protein</fullName>
    </submittedName>
</protein>
<feature type="domain" description="Autotransporter" evidence="3">
    <location>
        <begin position="996"/>
        <end position="1273"/>
    </location>
</feature>
<keyword evidence="1 2" id="KW-0732">Signal</keyword>
<evidence type="ECO:0000256" key="2">
    <source>
        <dbReference type="SAM" id="SignalP"/>
    </source>
</evidence>
<dbReference type="EMBL" id="PQFZ01000004">
    <property type="protein sequence ID" value="POR53195.1"/>
    <property type="molecule type" value="Genomic_DNA"/>
</dbReference>
<dbReference type="GO" id="GO:0019867">
    <property type="term" value="C:outer membrane"/>
    <property type="evidence" value="ECO:0007669"/>
    <property type="project" value="InterPro"/>
</dbReference>
<dbReference type="SUPFAM" id="SSF103515">
    <property type="entry name" value="Autotransporter"/>
    <property type="match status" value="1"/>
</dbReference>
<feature type="chain" id="PRO_5015733321" evidence="2">
    <location>
        <begin position="23"/>
        <end position="1273"/>
    </location>
</feature>
<sequence length="1273" mass="125074">MLALLAGTSLGSALLCAGSAHAQDATWQLNPGSGNFNAGANWTPATVPIGTAFFDATSQSAITIGADATLGGFTFNASAPAYTITIDPAASVTFTGAGIVNNSGQAQTLVNRSFLTFTNNSAAGNATIINNGTVQVLGSSTADNATITNNSNLQFSDSSTAGSARITNNNSLQFFNSSTAGTAAIVTNIGAMTDFSGSTGPLGDNRLSAGSIAGTGSYNLGANELTVGGDGTSTTVSGTISGVGGSLVKTGAGTLMLTSLDNSYDGGTTINQGWISISHNAQLGDVAGGLTFNGGGLVITVTMNSARTVTFNAGGGTIDTNGNGLTLTGDLVGSGGLTKTGLGDLSLSGNNTYSGATSVMQGRLIANSGTAFSASSDYSAAAGATIEVTDVPGLTATIGSLSGAGKVVIGDGATLSIGSNAVATVFSGNISGKGSLSMDGPGMLTLTGTSSIEGLLLLCGCSNPTLDISGGSLSVGNPAGGGGGIVVLGGLLRVSNGGTLNMVDPAGFLIVQAAMEVSGAGSTVTVEGLTVVASLTPATLTISGGAVMNSKGGAGIEGDIIAPVVTVTGPGSTWNVDNGLFVGNFSFGGSGRLVISAGGVVNATGFVQISSDPDPSLGFPTASVLVTGAGSVLNATNGLVIGSPGCGCGGDYAGVLTVADGGLVKAAAGIEISALGVLNLGNGGLAGAIDTPFIQNDGAIVANFTDSATFAANISGVGTLTKQGSGKLILTGTNSYTGPTSVLGGLLVVNGSLTGSAITVSGGALGGSGTVGSVVIANGGTVAPGNSIGTLNVAGNVAFAAGSTYQVELNAAGASDLVAATGTATLSGGQVQLLAAPGSYGLSTRYVILTAQGGVSGQFSGVTSNFAFLTPTLSYDAREVALTLARNAVTFSDAAVTRNQASAGRAAEALGTGNRVYDALVSSTLAEARAGFDALSGEAHAQAVSVAIETSHLVRDAIMNRLRAPYSSSPSGTVTGAFSADAPGRPRMAALPAPGFETRRFQLWGEAIGAQGRSNSDGNAASLDRRGGGMLFGAELDSGGETPWRVGVAGGFTRTRFDIDQRRSDGTQDAVHAALYGGARLGAVNLRAGAAYAWNQTNLTRFVGLSGFSDVLHFDGQGAMAQAFVEVGYALPLGSVAFEPFVQIAAVSVHSDSGVEQGGAAALRLNGRDQNLGFSIVGLRAETQLGATPLFARAMLGWRHAFGETTPTAMLAFAGTASPFRVYAAPVARDAMVAEVGLSWRVAGNVALGLGYNAALGNGAGDHALRGRIDVTF</sequence>
<dbReference type="Gene3D" id="2.160.20.20">
    <property type="match status" value="1"/>
</dbReference>
<evidence type="ECO:0000256" key="1">
    <source>
        <dbReference type="ARBA" id="ARBA00022729"/>
    </source>
</evidence>
<gene>
    <name evidence="4" type="ORF">CYD53_104171</name>
</gene>
<feature type="signal peptide" evidence="2">
    <location>
        <begin position="1"/>
        <end position="22"/>
    </location>
</feature>
<dbReference type="SMART" id="SM00869">
    <property type="entry name" value="Autotransporter"/>
    <property type="match status" value="1"/>
</dbReference>
<dbReference type="InterPro" id="IPR030895">
    <property type="entry name" value="T5SS_PEPC_rpt"/>
</dbReference>
<evidence type="ECO:0000313" key="5">
    <source>
        <dbReference type="Proteomes" id="UP000236919"/>
    </source>
</evidence>
<reference evidence="4 5" key="1">
    <citation type="submission" date="2018-01" db="EMBL/GenBank/DDBJ databases">
        <title>Genomic Encyclopedia of Type Strains, Phase III (KMG-III): the genomes of soil and plant-associated and newly described type strains.</title>
        <authorList>
            <person name="Whitman W."/>
        </authorList>
    </citation>
    <scope>NUCLEOTIDE SEQUENCE [LARGE SCALE GENOMIC DNA]</scope>
    <source>
        <strain evidence="4 5">1131</strain>
    </source>
</reference>
<dbReference type="Pfam" id="PF03797">
    <property type="entry name" value="Autotransporter"/>
    <property type="match status" value="1"/>
</dbReference>
<dbReference type="NCBIfam" id="TIGR01414">
    <property type="entry name" value="autotrans_barl"/>
    <property type="match status" value="1"/>
</dbReference>
<dbReference type="InterPro" id="IPR013425">
    <property type="entry name" value="Autotrns_rpt"/>
</dbReference>
<organism evidence="4 5">
    <name type="scientific">Bosea psychrotolerans</name>
    <dbReference type="NCBI Taxonomy" id="1871628"/>
    <lineage>
        <taxon>Bacteria</taxon>
        <taxon>Pseudomonadati</taxon>
        <taxon>Pseudomonadota</taxon>
        <taxon>Alphaproteobacteria</taxon>
        <taxon>Hyphomicrobiales</taxon>
        <taxon>Boseaceae</taxon>
        <taxon>Bosea</taxon>
    </lineage>
</organism>
<dbReference type="Pfam" id="PF12951">
    <property type="entry name" value="PATR"/>
    <property type="match status" value="4"/>
</dbReference>
<dbReference type="Proteomes" id="UP000236919">
    <property type="component" value="Unassembled WGS sequence"/>
</dbReference>
<dbReference type="SUPFAM" id="SSF51126">
    <property type="entry name" value="Pectin lyase-like"/>
    <property type="match status" value="2"/>
</dbReference>
<name>A0A2S4MEZ7_9HYPH</name>
<dbReference type="InterPro" id="IPR012332">
    <property type="entry name" value="Autotransporter_pectin_lyase_C"/>
</dbReference>
<dbReference type="NCBIfam" id="TIGR04393">
    <property type="entry name" value="rpt_T5SS_PEPC"/>
    <property type="match status" value="1"/>
</dbReference>
<proteinExistence type="predicted"/>